<dbReference type="Proteomes" id="UP000516957">
    <property type="component" value="Unassembled WGS sequence"/>
</dbReference>
<comment type="caution">
    <text evidence="9">The sequence shown here is derived from an EMBL/GenBank/DDBJ whole genome shotgun (WGS) entry which is preliminary data.</text>
</comment>
<evidence type="ECO:0000256" key="8">
    <source>
        <dbReference type="SAM" id="MobiDB-lite"/>
    </source>
</evidence>
<keyword evidence="10" id="KW-1185">Reference proteome</keyword>
<dbReference type="InterPro" id="IPR010977">
    <property type="entry name" value="Aromatic_deC"/>
</dbReference>
<dbReference type="RefSeq" id="WP_179614004.1">
    <property type="nucleotide sequence ID" value="NZ_CP059163.1"/>
</dbReference>
<evidence type="ECO:0000256" key="7">
    <source>
        <dbReference type="RuleBase" id="RU000382"/>
    </source>
</evidence>
<comment type="similarity">
    <text evidence="2 7">Belongs to the group II decarboxylase family.</text>
</comment>
<gene>
    <name evidence="9" type="ORF">BKA08_000298</name>
</gene>
<dbReference type="InterPro" id="IPR015424">
    <property type="entry name" value="PyrdxlP-dep_Trfase"/>
</dbReference>
<evidence type="ECO:0000256" key="1">
    <source>
        <dbReference type="ARBA" id="ARBA00001933"/>
    </source>
</evidence>
<dbReference type="SUPFAM" id="SSF53383">
    <property type="entry name" value="PLP-dependent transferases"/>
    <property type="match status" value="1"/>
</dbReference>
<dbReference type="GO" id="GO:0019752">
    <property type="term" value="P:carboxylic acid metabolic process"/>
    <property type="evidence" value="ECO:0007669"/>
    <property type="project" value="InterPro"/>
</dbReference>
<keyword evidence="3" id="KW-0210">Decarboxylase</keyword>
<comment type="cofactor">
    <cofactor evidence="1 6 7">
        <name>pyridoxal 5'-phosphate</name>
        <dbReference type="ChEBI" id="CHEBI:597326"/>
    </cofactor>
</comment>
<dbReference type="Pfam" id="PF00282">
    <property type="entry name" value="Pyridoxal_deC"/>
    <property type="match status" value="1"/>
</dbReference>
<feature type="compositionally biased region" description="Polar residues" evidence="8">
    <location>
        <begin position="465"/>
        <end position="478"/>
    </location>
</feature>
<dbReference type="InterPro" id="IPR002129">
    <property type="entry name" value="PyrdxlP-dep_de-COase"/>
</dbReference>
<proteinExistence type="inferred from homology"/>
<evidence type="ECO:0000256" key="6">
    <source>
        <dbReference type="PIRSR" id="PIRSR602129-50"/>
    </source>
</evidence>
<dbReference type="PANTHER" id="PTHR11999">
    <property type="entry name" value="GROUP II PYRIDOXAL-5-PHOSPHATE DECARBOXYLASE"/>
    <property type="match status" value="1"/>
</dbReference>
<dbReference type="Gene3D" id="3.90.1150.10">
    <property type="entry name" value="Aspartate Aminotransferase, domain 1"/>
    <property type="match status" value="1"/>
</dbReference>
<accession>A0A7Y9EZR1</accession>
<dbReference type="AlphaFoldDB" id="A0A7Y9EZR1"/>
<dbReference type="EMBL" id="JACCBE010000001">
    <property type="protein sequence ID" value="NYD56060.1"/>
    <property type="molecule type" value="Genomic_DNA"/>
</dbReference>
<evidence type="ECO:0000313" key="9">
    <source>
        <dbReference type="EMBL" id="NYD56060.1"/>
    </source>
</evidence>
<dbReference type="PANTHER" id="PTHR11999:SF70">
    <property type="entry name" value="MIP05841P"/>
    <property type="match status" value="1"/>
</dbReference>
<dbReference type="InterPro" id="IPR015422">
    <property type="entry name" value="PyrdxlP-dep_Trfase_small"/>
</dbReference>
<keyword evidence="4 6" id="KW-0663">Pyridoxal phosphate</keyword>
<evidence type="ECO:0000256" key="2">
    <source>
        <dbReference type="ARBA" id="ARBA00009533"/>
    </source>
</evidence>
<name>A0A7Y9EZR1_9ACTN</name>
<dbReference type="Gene3D" id="3.40.640.10">
    <property type="entry name" value="Type I PLP-dependent aspartate aminotransferase-like (Major domain)"/>
    <property type="match status" value="1"/>
</dbReference>
<dbReference type="GO" id="GO:0030170">
    <property type="term" value="F:pyridoxal phosphate binding"/>
    <property type="evidence" value="ECO:0007669"/>
    <property type="project" value="InterPro"/>
</dbReference>
<feature type="modified residue" description="N6-(pyridoxal phosphate)lysine" evidence="6">
    <location>
        <position position="290"/>
    </location>
</feature>
<protein>
    <submittedName>
        <fullName evidence="9">Glutamate/tyrosine decarboxylase-like PLP-dependent enzyme</fullName>
    </submittedName>
</protein>
<evidence type="ECO:0000256" key="5">
    <source>
        <dbReference type="ARBA" id="ARBA00023239"/>
    </source>
</evidence>
<feature type="region of interest" description="Disordered" evidence="8">
    <location>
        <begin position="451"/>
        <end position="478"/>
    </location>
</feature>
<evidence type="ECO:0000256" key="4">
    <source>
        <dbReference type="ARBA" id="ARBA00022898"/>
    </source>
</evidence>
<reference evidence="9 10" key="1">
    <citation type="submission" date="2020-07" db="EMBL/GenBank/DDBJ databases">
        <title>Sequencing the genomes of 1000 actinobacteria strains.</title>
        <authorList>
            <person name="Klenk H.-P."/>
        </authorList>
    </citation>
    <scope>NUCLEOTIDE SEQUENCE [LARGE SCALE GENOMIC DNA]</scope>
    <source>
        <strain evidence="9 10">DSM 18965</strain>
    </source>
</reference>
<evidence type="ECO:0000256" key="3">
    <source>
        <dbReference type="ARBA" id="ARBA00022793"/>
    </source>
</evidence>
<organism evidence="9 10">
    <name type="scientific">Nocardioides marinisabuli</name>
    <dbReference type="NCBI Taxonomy" id="419476"/>
    <lineage>
        <taxon>Bacteria</taxon>
        <taxon>Bacillati</taxon>
        <taxon>Actinomycetota</taxon>
        <taxon>Actinomycetes</taxon>
        <taxon>Propionibacteriales</taxon>
        <taxon>Nocardioidaceae</taxon>
        <taxon>Nocardioides</taxon>
    </lineage>
</organism>
<dbReference type="InterPro" id="IPR015421">
    <property type="entry name" value="PyrdxlP-dep_Trfase_major"/>
</dbReference>
<keyword evidence="5 7" id="KW-0456">Lyase</keyword>
<dbReference type="GO" id="GO:0004058">
    <property type="term" value="F:aromatic-L-amino-acid decarboxylase activity"/>
    <property type="evidence" value="ECO:0007669"/>
    <property type="project" value="UniProtKB-ARBA"/>
</dbReference>
<evidence type="ECO:0000313" key="10">
    <source>
        <dbReference type="Proteomes" id="UP000516957"/>
    </source>
</evidence>
<sequence length="478" mass="50412">MSDDAVLQRALAHAREWRAGAPEHPVGPSAGLEEMLATFGGPLPERGADPVTVVDELATGAAPGLLNIQSGRFFGWVMGGTLPAALGADWLVSAWDQNAGLRDAMPATAVLEEVAGDWLLELLDLPRGADVGFVTGATMANFTGLAAARFAVLDRVGWDVHRDGLTGAPRVHVLVGAERHDTVDLALRYLGLGAPTAVAADSQGRMDPAALAAALRDVPDGEPLVVCLQAGNLHSGAFDAFPDLVSAAHDRGAWVHVDGAFGLWARATPRLAHLAAGVEAADSWATDAHKTLNVTYDCGIVVVRDPLAMRSAMGVHASYLPDAPGPGNPFERVPELSRRARGVPVWAALRSLGREGAAEQVERLAACARHLADGLAGLPGVEVLNDVVYTQVCLGLDDGRVEEVCATLTRSGEVWMSPSLWRGRPVIRVSVSNAATTEDDVRRTVEAVRRAVSGQSAETSERSPDQSVWKTPSRSVRR</sequence>